<keyword evidence="4" id="KW-1185">Reference proteome</keyword>
<feature type="compositionally biased region" description="Low complexity" evidence="1">
    <location>
        <begin position="34"/>
        <end position="59"/>
    </location>
</feature>
<proteinExistence type="predicted"/>
<dbReference type="PANTHER" id="PTHR43649">
    <property type="entry name" value="ARABINOSE-BINDING PROTEIN-RELATED"/>
    <property type="match status" value="1"/>
</dbReference>
<keyword evidence="2" id="KW-0732">Signal</keyword>
<organism evidence="3 4">
    <name type="scientific">Cohnella phaseoli</name>
    <dbReference type="NCBI Taxonomy" id="456490"/>
    <lineage>
        <taxon>Bacteria</taxon>
        <taxon>Bacillati</taxon>
        <taxon>Bacillota</taxon>
        <taxon>Bacilli</taxon>
        <taxon>Bacillales</taxon>
        <taxon>Paenibacillaceae</taxon>
        <taxon>Cohnella</taxon>
    </lineage>
</organism>
<reference evidence="3 4" key="1">
    <citation type="submission" date="2018-07" db="EMBL/GenBank/DDBJ databases">
        <title>Genomic Encyclopedia of Type Strains, Phase III (KMG-III): the genomes of soil and plant-associated and newly described type strains.</title>
        <authorList>
            <person name="Whitman W."/>
        </authorList>
    </citation>
    <scope>NUCLEOTIDE SEQUENCE [LARGE SCALE GENOMIC DNA]</scope>
    <source>
        <strain evidence="3 4">CECT 7287</strain>
    </source>
</reference>
<evidence type="ECO:0000313" key="4">
    <source>
        <dbReference type="Proteomes" id="UP000256977"/>
    </source>
</evidence>
<dbReference type="PROSITE" id="PS51257">
    <property type="entry name" value="PROKAR_LIPOPROTEIN"/>
    <property type="match status" value="1"/>
</dbReference>
<comment type="caution">
    <text evidence="3">The sequence shown here is derived from an EMBL/GenBank/DDBJ whole genome shotgun (WGS) entry which is preliminary data.</text>
</comment>
<dbReference type="CDD" id="cd13580">
    <property type="entry name" value="PBP2_AlgQ_like_1"/>
    <property type="match status" value="1"/>
</dbReference>
<dbReference type="Proteomes" id="UP000256977">
    <property type="component" value="Unassembled WGS sequence"/>
</dbReference>
<gene>
    <name evidence="3" type="ORF">DFP98_12834</name>
</gene>
<accession>A0A3D9IJP2</accession>
<feature type="region of interest" description="Disordered" evidence="1">
    <location>
        <begin position="30"/>
        <end position="59"/>
    </location>
</feature>
<dbReference type="EMBL" id="QRDZ01000028">
    <property type="protein sequence ID" value="RED61925.1"/>
    <property type="molecule type" value="Genomic_DNA"/>
</dbReference>
<dbReference type="AlphaFoldDB" id="A0A3D9IJP2"/>
<feature type="chain" id="PRO_5039079118" evidence="2">
    <location>
        <begin position="23"/>
        <end position="569"/>
    </location>
</feature>
<dbReference type="OrthoDB" id="9787283at2"/>
<dbReference type="RefSeq" id="WP_116063954.1">
    <property type="nucleotide sequence ID" value="NZ_QRDZ01000028.1"/>
</dbReference>
<sequence length="569" mass="62153">MRKGTRAAFIAFVCTATLTISACGGENGNGKGNAGSSSAPSASPSGSASNAQPSAGAAGKYDPPIEISLVGVTDDTLEGVLAKLSGETFENNRWSKLYEDQLGITFKYDWIAKGPDQFKQKMNVSLASGDVPDFIQVDATELKQLQEADLIMDLRDVYESNAAPLTKEVLTQDGQAPFDAATIDGMLMGIPNIRSSIDMAQFVWIRTDWLQKLNLPEPKTLQDVVAISEAFATQDPDGNNKADTVGLLLQKDLFGGFAGLEGFFNGFHAYPTIWVEDESGNLAHGSTRPETKAALAELQRMFKNGLLDQEFGVKDWGKTAETASAGKVGVSFGQQWLSAWPFQSNHDNDPNAVWKGYPLLSADDKPARPEISLGTYQYWAVRKDAKNPEALLKMFNAYIEKNWGETAEFGTYYLPGDAEGTWKLSPVTPEPPNKNLDAYLAIAEAAANGKLAELTGEAKVIQDKIAEYKNGNEKLWSWAAGYDVDGVYGVMKQYKESDRFMMNKFVGAPTETMAEKSATLGKLTNETFTRIILGELPIDAFDTFVQDWNKLGGEQITKEANEWYRASKS</sequence>
<evidence type="ECO:0000256" key="2">
    <source>
        <dbReference type="SAM" id="SignalP"/>
    </source>
</evidence>
<dbReference type="SUPFAM" id="SSF53850">
    <property type="entry name" value="Periplasmic binding protein-like II"/>
    <property type="match status" value="1"/>
</dbReference>
<evidence type="ECO:0000313" key="3">
    <source>
        <dbReference type="EMBL" id="RED61925.1"/>
    </source>
</evidence>
<dbReference type="InterPro" id="IPR050490">
    <property type="entry name" value="Bact_solute-bd_prot1"/>
</dbReference>
<protein>
    <submittedName>
        <fullName evidence="3">Carbohydrate ABC transporter substrate-binding protein (CUT1 family)</fullName>
    </submittedName>
</protein>
<dbReference type="Gene3D" id="3.40.190.10">
    <property type="entry name" value="Periplasmic binding protein-like II"/>
    <property type="match status" value="3"/>
</dbReference>
<feature type="signal peptide" evidence="2">
    <location>
        <begin position="1"/>
        <end position="22"/>
    </location>
</feature>
<name>A0A3D9IJP2_9BACL</name>
<evidence type="ECO:0000256" key="1">
    <source>
        <dbReference type="SAM" id="MobiDB-lite"/>
    </source>
</evidence>
<dbReference type="PANTHER" id="PTHR43649:SF12">
    <property type="entry name" value="DIACETYLCHITOBIOSE BINDING PROTEIN DASA"/>
    <property type="match status" value="1"/>
</dbReference>